<comment type="caution">
    <text evidence="1">The sequence shown here is derived from an EMBL/GenBank/DDBJ whole genome shotgun (WGS) entry which is preliminary data.</text>
</comment>
<name>A0ABQ5ZWW0_9GAMM</name>
<accession>A0ABQ5ZWW0</accession>
<organism evidence="1 2">
    <name type="scientific">Marinospirillum insulare</name>
    <dbReference type="NCBI Taxonomy" id="217169"/>
    <lineage>
        <taxon>Bacteria</taxon>
        <taxon>Pseudomonadati</taxon>
        <taxon>Pseudomonadota</taxon>
        <taxon>Gammaproteobacteria</taxon>
        <taxon>Oceanospirillales</taxon>
        <taxon>Oceanospirillaceae</taxon>
        <taxon>Marinospirillum</taxon>
    </lineage>
</organism>
<protein>
    <submittedName>
        <fullName evidence="1">Uncharacterized protein</fullName>
    </submittedName>
</protein>
<dbReference type="Proteomes" id="UP001156682">
    <property type="component" value="Unassembled WGS sequence"/>
</dbReference>
<evidence type="ECO:0000313" key="1">
    <source>
        <dbReference type="EMBL" id="GLR63932.1"/>
    </source>
</evidence>
<proteinExistence type="predicted"/>
<dbReference type="EMBL" id="BSOR01000022">
    <property type="protein sequence ID" value="GLR63932.1"/>
    <property type="molecule type" value="Genomic_DNA"/>
</dbReference>
<keyword evidence="2" id="KW-1185">Reference proteome</keyword>
<reference evidence="2" key="1">
    <citation type="journal article" date="2019" name="Int. J. Syst. Evol. Microbiol.">
        <title>The Global Catalogue of Microorganisms (GCM) 10K type strain sequencing project: providing services to taxonomists for standard genome sequencing and annotation.</title>
        <authorList>
            <consortium name="The Broad Institute Genomics Platform"/>
            <consortium name="The Broad Institute Genome Sequencing Center for Infectious Disease"/>
            <person name="Wu L."/>
            <person name="Ma J."/>
        </authorList>
    </citation>
    <scope>NUCLEOTIDE SEQUENCE [LARGE SCALE GENOMIC DNA]</scope>
    <source>
        <strain evidence="2">NBRC 100033</strain>
    </source>
</reference>
<evidence type="ECO:0000313" key="2">
    <source>
        <dbReference type="Proteomes" id="UP001156682"/>
    </source>
</evidence>
<gene>
    <name evidence="1" type="ORF">GCM10007878_13700</name>
</gene>
<sequence>MKDDELSFLSRMIITKSNLAVNGCIATLCLPENLADLQSEKVLHELKTAFKNAGCELTINCNLQGVNSDVC</sequence>